<name>A0A552UTJ3_9FLAO</name>
<dbReference type="AlphaFoldDB" id="A0A552UTJ3"/>
<keyword evidence="3" id="KW-1185">Reference proteome</keyword>
<reference evidence="2 3" key="1">
    <citation type="submission" date="2019-07" db="EMBL/GenBank/DDBJ databases">
        <title>Flavobacterium sp. nov., isolated from glacier ice.</title>
        <authorList>
            <person name="Liu Q."/>
            <person name="Xin Y.-H."/>
        </authorList>
    </citation>
    <scope>NUCLEOTIDE SEQUENCE [LARGE SCALE GENOMIC DNA]</scope>
    <source>
        <strain evidence="2 3">ZT4R6</strain>
    </source>
</reference>
<evidence type="ECO:0000313" key="2">
    <source>
        <dbReference type="EMBL" id="TRW21549.1"/>
    </source>
</evidence>
<accession>A0A552UTJ3</accession>
<evidence type="ECO:0000256" key="1">
    <source>
        <dbReference type="SAM" id="MobiDB-lite"/>
    </source>
</evidence>
<sequence>METLSANRRIRKRPEQATRCAGGTAQQGGGSPDPLTADGFLRQQFLPLYEASTQTPDQADAEHQFFSCLSTLAKSKGFVLQFFDDKAYPYNILLAYDNAQRQLRNSGQDAGLSIKQDGTGKLQLEVNNSYATGRTLHYIPVLPLYRLMQDLAQRQTAELLLSVFAYLYHVARLPFYTEEDSYLFGYYECLKEWYEEGDEQENSLTGETTAALKNGETVLEQVFDMRHLDSFAARVASFETGGYLNWSCLNVAKKALALFQEYPEQNIFRNMVCDIPEDEDEPIVEAHQYISFISDTSGSLFEQINLMLNDAFNECCEMEQPALIEVFDTESVPEGKGLDFEYRLFALLNDLCTLLNELP</sequence>
<organism evidence="2 3">
    <name type="scientific">Flavobacterium zepuense</name>
    <dbReference type="NCBI Taxonomy" id="2593302"/>
    <lineage>
        <taxon>Bacteria</taxon>
        <taxon>Pseudomonadati</taxon>
        <taxon>Bacteroidota</taxon>
        <taxon>Flavobacteriia</taxon>
        <taxon>Flavobacteriales</taxon>
        <taxon>Flavobacteriaceae</taxon>
        <taxon>Flavobacterium</taxon>
    </lineage>
</organism>
<dbReference type="RefSeq" id="WP_143375209.1">
    <property type="nucleotide sequence ID" value="NZ_VJVZ01000018.1"/>
</dbReference>
<proteinExistence type="predicted"/>
<feature type="region of interest" description="Disordered" evidence="1">
    <location>
        <begin position="1"/>
        <end position="36"/>
    </location>
</feature>
<dbReference type="OrthoDB" id="917674at2"/>
<dbReference type="Proteomes" id="UP000320643">
    <property type="component" value="Unassembled WGS sequence"/>
</dbReference>
<gene>
    <name evidence="2" type="ORF">FMM05_20035</name>
</gene>
<comment type="caution">
    <text evidence="2">The sequence shown here is derived from an EMBL/GenBank/DDBJ whole genome shotgun (WGS) entry which is preliminary data.</text>
</comment>
<dbReference type="EMBL" id="VJVZ01000018">
    <property type="protein sequence ID" value="TRW21549.1"/>
    <property type="molecule type" value="Genomic_DNA"/>
</dbReference>
<evidence type="ECO:0000313" key="3">
    <source>
        <dbReference type="Proteomes" id="UP000320643"/>
    </source>
</evidence>
<evidence type="ECO:0008006" key="4">
    <source>
        <dbReference type="Google" id="ProtNLM"/>
    </source>
</evidence>
<protein>
    <recommendedName>
        <fullName evidence="4">PRTRC system protein F</fullName>
    </recommendedName>
</protein>